<sequence length="88" mass="10091">MKASRSEEDGSSLVVTPLSDPHHIFLHLIPRYNRVETIVFIPDNYNGIYHRGWLPNRLEELGRMEDSQTAVQYMHGGGLCKTPTNRLN</sequence>
<organism evidence="1 2">
    <name type="scientific">Nesidiocoris tenuis</name>
    <dbReference type="NCBI Taxonomy" id="355587"/>
    <lineage>
        <taxon>Eukaryota</taxon>
        <taxon>Metazoa</taxon>
        <taxon>Ecdysozoa</taxon>
        <taxon>Arthropoda</taxon>
        <taxon>Hexapoda</taxon>
        <taxon>Insecta</taxon>
        <taxon>Pterygota</taxon>
        <taxon>Neoptera</taxon>
        <taxon>Paraneoptera</taxon>
        <taxon>Hemiptera</taxon>
        <taxon>Heteroptera</taxon>
        <taxon>Panheteroptera</taxon>
        <taxon>Cimicomorpha</taxon>
        <taxon>Miridae</taxon>
        <taxon>Dicyphina</taxon>
        <taxon>Nesidiocoris</taxon>
    </lineage>
</organism>
<evidence type="ECO:0000313" key="2">
    <source>
        <dbReference type="Proteomes" id="UP001307889"/>
    </source>
</evidence>
<gene>
    <name evidence="1" type="ORF">NTJ_07661</name>
</gene>
<accession>A0ABN7AWK7</accession>
<evidence type="ECO:0000313" key="1">
    <source>
        <dbReference type="EMBL" id="BES94852.1"/>
    </source>
</evidence>
<evidence type="ECO:0008006" key="3">
    <source>
        <dbReference type="Google" id="ProtNLM"/>
    </source>
</evidence>
<proteinExistence type="predicted"/>
<protein>
    <recommendedName>
        <fullName evidence="3">HIT domain-containing protein</fullName>
    </recommendedName>
</protein>
<name>A0ABN7AWK7_9HEMI</name>
<dbReference type="EMBL" id="AP028913">
    <property type="protein sequence ID" value="BES94852.1"/>
    <property type="molecule type" value="Genomic_DNA"/>
</dbReference>
<dbReference type="Proteomes" id="UP001307889">
    <property type="component" value="Chromosome 5"/>
</dbReference>
<reference evidence="1 2" key="1">
    <citation type="submission" date="2023-09" db="EMBL/GenBank/DDBJ databases">
        <title>Nesidiocoris tenuis whole genome shotgun sequence.</title>
        <authorList>
            <person name="Shibata T."/>
            <person name="Shimoda M."/>
            <person name="Kobayashi T."/>
            <person name="Uehara T."/>
        </authorList>
    </citation>
    <scope>NUCLEOTIDE SEQUENCE [LARGE SCALE GENOMIC DNA]</scope>
    <source>
        <strain evidence="1 2">Japan</strain>
    </source>
</reference>
<keyword evidence="2" id="KW-1185">Reference proteome</keyword>